<gene>
    <name evidence="3" type="ORF">SAMN05192576_2548</name>
</gene>
<sequence>MAASLVDLGRRRPALLAVHGLVLIAVLLAVALNASRLPFFTGTTYQAEFTDASGLQVGEEVRVAGVKVGLVRDIELSGDTVVVTFDVDGPRLGEATTAGIEVKTLLGQHYLSVTPDGPGSLEAGGTIPLSRTSTPLNVVPAFQQLTETIDEIDTQQVAEAFDAISEVLEATAPEVRATLTGLGRLSQSVASRDQQIQQLFSSADGVTETLEARNADIVRLLGDSTDVLETLNARRQVIARIITETGSLARQLRGLVADNRATVGPALAKLERVLDTLRANRDALDESITLTGVYGREFTNLGGTGRFFDGAITYPRGFAVCTVEPSNALSGVLDPILSELNEAVNGSTQPCLPLGPAADSSGGGQ</sequence>
<evidence type="ECO:0000313" key="4">
    <source>
        <dbReference type="Proteomes" id="UP000199004"/>
    </source>
</evidence>
<dbReference type="InterPro" id="IPR005693">
    <property type="entry name" value="Mce"/>
</dbReference>
<keyword evidence="4" id="KW-1185">Reference proteome</keyword>
<evidence type="ECO:0000313" key="3">
    <source>
        <dbReference type="EMBL" id="SDN62146.1"/>
    </source>
</evidence>
<protein>
    <submittedName>
        <fullName evidence="3">Phospholipid/cholesterol/gamma-HCH transport system substrate-binding protein</fullName>
    </submittedName>
</protein>
<dbReference type="RefSeq" id="WP_091025141.1">
    <property type="nucleotide sequence ID" value="NZ_BKAE01000006.1"/>
</dbReference>
<proteinExistence type="predicted"/>
<feature type="domain" description="Mce/MlaD" evidence="1">
    <location>
        <begin position="42"/>
        <end position="115"/>
    </location>
</feature>
<reference evidence="3 4" key="1">
    <citation type="submission" date="2016-10" db="EMBL/GenBank/DDBJ databases">
        <authorList>
            <person name="de Groot N.N."/>
        </authorList>
    </citation>
    <scope>NUCLEOTIDE SEQUENCE [LARGE SCALE GENOMIC DNA]</scope>
    <source>
        <strain evidence="3 4">CGMCC 1.11147</strain>
    </source>
</reference>
<dbReference type="EMBL" id="FNIC01000003">
    <property type="protein sequence ID" value="SDN62146.1"/>
    <property type="molecule type" value="Genomic_DNA"/>
</dbReference>
<dbReference type="PANTHER" id="PTHR33371:SF18">
    <property type="entry name" value="MCE-FAMILY PROTEIN MCE3C"/>
    <property type="match status" value="1"/>
</dbReference>
<organism evidence="3 4">
    <name type="scientific">Nocardioides szechwanensis</name>
    <dbReference type="NCBI Taxonomy" id="1005944"/>
    <lineage>
        <taxon>Bacteria</taxon>
        <taxon>Bacillati</taxon>
        <taxon>Actinomycetota</taxon>
        <taxon>Actinomycetes</taxon>
        <taxon>Propionibacteriales</taxon>
        <taxon>Nocardioidaceae</taxon>
        <taxon>Nocardioides</taxon>
    </lineage>
</organism>
<feature type="domain" description="Mammalian cell entry C-terminal" evidence="2">
    <location>
        <begin position="120"/>
        <end position="282"/>
    </location>
</feature>
<evidence type="ECO:0000259" key="2">
    <source>
        <dbReference type="Pfam" id="PF11887"/>
    </source>
</evidence>
<dbReference type="InterPro" id="IPR052336">
    <property type="entry name" value="MlaD_Phospholipid_Transporter"/>
</dbReference>
<dbReference type="InterPro" id="IPR003399">
    <property type="entry name" value="Mce/MlaD"/>
</dbReference>
<name>A0A1H0CWH1_9ACTN</name>
<dbReference type="InterPro" id="IPR024516">
    <property type="entry name" value="Mce_C"/>
</dbReference>
<accession>A0A1H0CWH1</accession>
<dbReference type="Pfam" id="PF11887">
    <property type="entry name" value="Mce4_CUP1"/>
    <property type="match status" value="1"/>
</dbReference>
<dbReference type="AlphaFoldDB" id="A0A1H0CWH1"/>
<dbReference type="PANTHER" id="PTHR33371">
    <property type="entry name" value="INTERMEMBRANE PHOSPHOLIPID TRANSPORT SYSTEM BINDING PROTEIN MLAD-RELATED"/>
    <property type="match status" value="1"/>
</dbReference>
<dbReference type="OrthoDB" id="3790580at2"/>
<dbReference type="STRING" id="1005944.SAMN05192576_2548"/>
<dbReference type="GO" id="GO:0005576">
    <property type="term" value="C:extracellular region"/>
    <property type="evidence" value="ECO:0007669"/>
    <property type="project" value="TreeGrafter"/>
</dbReference>
<dbReference type="Proteomes" id="UP000199004">
    <property type="component" value="Unassembled WGS sequence"/>
</dbReference>
<dbReference type="Pfam" id="PF02470">
    <property type="entry name" value="MlaD"/>
    <property type="match status" value="1"/>
</dbReference>
<dbReference type="PRINTS" id="PR01782">
    <property type="entry name" value="MCEVIRFACTOR"/>
</dbReference>
<evidence type="ECO:0000259" key="1">
    <source>
        <dbReference type="Pfam" id="PF02470"/>
    </source>
</evidence>
<dbReference type="NCBIfam" id="TIGR00996">
    <property type="entry name" value="Mtu_fam_mce"/>
    <property type="match status" value="1"/>
</dbReference>